<dbReference type="OrthoDB" id="629492at2759"/>
<evidence type="ECO:0000259" key="2">
    <source>
        <dbReference type="PROSITE" id="PS50181"/>
    </source>
</evidence>
<feature type="domain" description="F-box" evidence="2">
    <location>
        <begin position="104"/>
        <end position="151"/>
    </location>
</feature>
<accession>A0A9P4GW04</accession>
<organism evidence="3 4">
    <name type="scientific">Setomelanomma holmii</name>
    <dbReference type="NCBI Taxonomy" id="210430"/>
    <lineage>
        <taxon>Eukaryota</taxon>
        <taxon>Fungi</taxon>
        <taxon>Dikarya</taxon>
        <taxon>Ascomycota</taxon>
        <taxon>Pezizomycotina</taxon>
        <taxon>Dothideomycetes</taxon>
        <taxon>Pleosporomycetidae</taxon>
        <taxon>Pleosporales</taxon>
        <taxon>Pleosporineae</taxon>
        <taxon>Phaeosphaeriaceae</taxon>
        <taxon>Setomelanomma</taxon>
    </lineage>
</organism>
<evidence type="ECO:0000313" key="3">
    <source>
        <dbReference type="EMBL" id="KAF2023007.1"/>
    </source>
</evidence>
<comment type="caution">
    <text evidence="3">The sequence shown here is derived from an EMBL/GenBank/DDBJ whole genome shotgun (WGS) entry which is preliminary data.</text>
</comment>
<dbReference type="AlphaFoldDB" id="A0A9P4GW04"/>
<dbReference type="EMBL" id="ML978392">
    <property type="protein sequence ID" value="KAF2023007.1"/>
    <property type="molecule type" value="Genomic_DNA"/>
</dbReference>
<dbReference type="SMART" id="SM00256">
    <property type="entry name" value="FBOX"/>
    <property type="match status" value="1"/>
</dbReference>
<evidence type="ECO:0000313" key="4">
    <source>
        <dbReference type="Proteomes" id="UP000799777"/>
    </source>
</evidence>
<feature type="compositionally biased region" description="Basic and acidic residues" evidence="1">
    <location>
        <begin position="86"/>
        <end position="102"/>
    </location>
</feature>
<evidence type="ECO:0000256" key="1">
    <source>
        <dbReference type="SAM" id="MobiDB-lite"/>
    </source>
</evidence>
<gene>
    <name evidence="3" type="ORF">EK21DRAFT_119170</name>
</gene>
<dbReference type="PROSITE" id="PS50181">
    <property type="entry name" value="FBOX"/>
    <property type="match status" value="1"/>
</dbReference>
<dbReference type="InterPro" id="IPR036047">
    <property type="entry name" value="F-box-like_dom_sf"/>
</dbReference>
<proteinExistence type="predicted"/>
<reference evidence="3" key="1">
    <citation type="journal article" date="2020" name="Stud. Mycol.">
        <title>101 Dothideomycetes genomes: a test case for predicting lifestyles and emergence of pathogens.</title>
        <authorList>
            <person name="Haridas S."/>
            <person name="Albert R."/>
            <person name="Binder M."/>
            <person name="Bloem J."/>
            <person name="Labutti K."/>
            <person name="Salamov A."/>
            <person name="Andreopoulos B."/>
            <person name="Baker S."/>
            <person name="Barry K."/>
            <person name="Bills G."/>
            <person name="Bluhm B."/>
            <person name="Cannon C."/>
            <person name="Castanera R."/>
            <person name="Culley D."/>
            <person name="Daum C."/>
            <person name="Ezra D."/>
            <person name="Gonzalez J."/>
            <person name="Henrissat B."/>
            <person name="Kuo A."/>
            <person name="Liang C."/>
            <person name="Lipzen A."/>
            <person name="Lutzoni F."/>
            <person name="Magnuson J."/>
            <person name="Mondo S."/>
            <person name="Nolan M."/>
            <person name="Ohm R."/>
            <person name="Pangilinan J."/>
            <person name="Park H.-J."/>
            <person name="Ramirez L."/>
            <person name="Alfaro M."/>
            <person name="Sun H."/>
            <person name="Tritt A."/>
            <person name="Yoshinaga Y."/>
            <person name="Zwiers L.-H."/>
            <person name="Turgeon B."/>
            <person name="Goodwin S."/>
            <person name="Spatafora J."/>
            <person name="Crous P."/>
            <person name="Grigoriev I."/>
        </authorList>
    </citation>
    <scope>NUCLEOTIDE SEQUENCE</scope>
    <source>
        <strain evidence="3">CBS 110217</strain>
    </source>
</reference>
<dbReference type="SUPFAM" id="SSF81383">
    <property type="entry name" value="F-box domain"/>
    <property type="match status" value="1"/>
</dbReference>
<dbReference type="Pfam" id="PF12937">
    <property type="entry name" value="F-box-like"/>
    <property type="match status" value="1"/>
</dbReference>
<name>A0A9P4GW04_9PLEO</name>
<dbReference type="Proteomes" id="UP000799777">
    <property type="component" value="Unassembled WGS sequence"/>
</dbReference>
<dbReference type="InterPro" id="IPR001810">
    <property type="entry name" value="F-box_dom"/>
</dbReference>
<sequence length="364" mass="41791">MSPSRLSAAFRALKPFRKQDQAELKKQGRAELKKGYQNLENVRQYDHADHALTKVSGVKSGEQQHIFGLEIVPNKSSSSAASQTTARDRKEQKHEPAYEGSYRRSLMEEVPIEVLQQILSHLDLLTLLRCRCVNRLWNGCIPGDSPELREAMFLPTTAISEASEWPPLTLFFEIYTDADMTSHSSIQPRVRISSVNQVALSHVSKSSVAINPFIYNIDQYLVPQVPQLQDPESRYRASDDFHFTFLKNKKGDRTPYEDLDFISSMLVSMRPVTELHIHFRYMDCFCNEIGTRQNTAHCILSDKAGVKLVNIFRAIEMQVTGLLRDETLRQIARLPKPTRESKDLREELLYTQCPIKGRMQFLRC</sequence>
<dbReference type="Gene3D" id="1.20.1280.50">
    <property type="match status" value="1"/>
</dbReference>
<feature type="region of interest" description="Disordered" evidence="1">
    <location>
        <begin position="75"/>
        <end position="102"/>
    </location>
</feature>
<keyword evidence="4" id="KW-1185">Reference proteome</keyword>
<protein>
    <recommendedName>
        <fullName evidence="2">F-box domain-containing protein</fullName>
    </recommendedName>
</protein>